<gene>
    <name evidence="1" type="ORF">J2S74_002678</name>
</gene>
<accession>A0ABT9ZX31</accession>
<comment type="caution">
    <text evidence="1">The sequence shown here is derived from an EMBL/GenBank/DDBJ whole genome shotgun (WGS) entry which is preliminary data.</text>
</comment>
<evidence type="ECO:0008006" key="3">
    <source>
        <dbReference type="Google" id="ProtNLM"/>
    </source>
</evidence>
<keyword evidence="2" id="KW-1185">Reference proteome</keyword>
<dbReference type="EMBL" id="JAUSUG010000010">
    <property type="protein sequence ID" value="MDQ0255296.1"/>
    <property type="molecule type" value="Genomic_DNA"/>
</dbReference>
<evidence type="ECO:0000313" key="2">
    <source>
        <dbReference type="Proteomes" id="UP001230005"/>
    </source>
</evidence>
<reference evidence="1 2" key="1">
    <citation type="submission" date="2023-07" db="EMBL/GenBank/DDBJ databases">
        <title>Genomic Encyclopedia of Type Strains, Phase IV (KMG-IV): sequencing the most valuable type-strain genomes for metagenomic binning, comparative biology and taxonomic classification.</title>
        <authorList>
            <person name="Goeker M."/>
        </authorList>
    </citation>
    <scope>NUCLEOTIDE SEQUENCE [LARGE SCALE GENOMIC DNA]</scope>
    <source>
        <strain evidence="1 2">DSM 9768</strain>
    </source>
</reference>
<organism evidence="1 2">
    <name type="scientific">Evansella vedderi</name>
    <dbReference type="NCBI Taxonomy" id="38282"/>
    <lineage>
        <taxon>Bacteria</taxon>
        <taxon>Bacillati</taxon>
        <taxon>Bacillota</taxon>
        <taxon>Bacilli</taxon>
        <taxon>Bacillales</taxon>
        <taxon>Bacillaceae</taxon>
        <taxon>Evansella</taxon>
    </lineage>
</organism>
<dbReference type="Proteomes" id="UP001230005">
    <property type="component" value="Unassembled WGS sequence"/>
</dbReference>
<name>A0ABT9ZX31_9BACI</name>
<proteinExistence type="predicted"/>
<evidence type="ECO:0000313" key="1">
    <source>
        <dbReference type="EMBL" id="MDQ0255296.1"/>
    </source>
</evidence>
<sequence length="38" mass="4713">MLVQKWKETEIEEFVMLVENTFFELMFSQCIYIMYKLG</sequence>
<protein>
    <recommendedName>
        <fullName evidence="3">Ribosomal protein L32</fullName>
    </recommendedName>
</protein>